<proteinExistence type="predicted"/>
<evidence type="ECO:0000259" key="1">
    <source>
        <dbReference type="Pfam" id="PF00117"/>
    </source>
</evidence>
<dbReference type="InterPro" id="IPR017926">
    <property type="entry name" value="GATASE"/>
</dbReference>
<dbReference type="AlphaFoldDB" id="A0A291HQC4"/>
<dbReference type="InterPro" id="IPR044992">
    <property type="entry name" value="ChyE-like"/>
</dbReference>
<evidence type="ECO:0000313" key="3">
    <source>
        <dbReference type="Proteomes" id="UP000217763"/>
    </source>
</evidence>
<evidence type="ECO:0000313" key="2">
    <source>
        <dbReference type="EMBL" id="ATG74360.1"/>
    </source>
</evidence>
<dbReference type="Gene3D" id="3.40.50.880">
    <property type="match status" value="1"/>
</dbReference>
<dbReference type="InterPro" id="IPR029062">
    <property type="entry name" value="Class_I_gatase-like"/>
</dbReference>
<reference evidence="3" key="1">
    <citation type="submission" date="2015-09" db="EMBL/GenBank/DDBJ databases">
        <authorList>
            <person name="Shao Z."/>
            <person name="Wang L."/>
        </authorList>
    </citation>
    <scope>NUCLEOTIDE SEQUENCE [LARGE SCALE GENOMIC DNA]</scope>
    <source>
        <strain evidence="3">F13-1</strain>
    </source>
</reference>
<protein>
    <recommendedName>
        <fullName evidence="1">Glutamine amidotransferase domain-containing protein</fullName>
    </recommendedName>
</protein>
<name>A0A291HQC4_9GAMM</name>
<dbReference type="GO" id="GO:0005829">
    <property type="term" value="C:cytosol"/>
    <property type="evidence" value="ECO:0007669"/>
    <property type="project" value="TreeGrafter"/>
</dbReference>
<dbReference type="Pfam" id="PF00117">
    <property type="entry name" value="GATase"/>
    <property type="match status" value="1"/>
</dbReference>
<organism evidence="2 3">
    <name type="scientific">Zobellella denitrificans</name>
    <dbReference type="NCBI Taxonomy" id="347534"/>
    <lineage>
        <taxon>Bacteria</taxon>
        <taxon>Pseudomonadati</taxon>
        <taxon>Pseudomonadota</taxon>
        <taxon>Gammaproteobacteria</taxon>
        <taxon>Aeromonadales</taxon>
        <taxon>Aeromonadaceae</taxon>
        <taxon>Zobellella</taxon>
    </lineage>
</organism>
<keyword evidence="3" id="KW-1185">Reference proteome</keyword>
<dbReference type="CDD" id="cd01741">
    <property type="entry name" value="GATase1_1"/>
    <property type="match status" value="1"/>
</dbReference>
<dbReference type="KEGG" id="zdf:AN401_11240"/>
<dbReference type="PANTHER" id="PTHR42695:SF5">
    <property type="entry name" value="GLUTAMINE AMIDOTRANSFERASE YLR126C-RELATED"/>
    <property type="match status" value="1"/>
</dbReference>
<dbReference type="RefSeq" id="WP_096779438.1">
    <property type="nucleotide sequence ID" value="NZ_CP012621.1"/>
</dbReference>
<dbReference type="PANTHER" id="PTHR42695">
    <property type="entry name" value="GLUTAMINE AMIDOTRANSFERASE YLR126C-RELATED"/>
    <property type="match status" value="1"/>
</dbReference>
<accession>A0A291HQC4</accession>
<feature type="domain" description="Glutamine amidotransferase" evidence="1">
    <location>
        <begin position="80"/>
        <end position="182"/>
    </location>
</feature>
<gene>
    <name evidence="2" type="ORF">AN401_11240</name>
</gene>
<sequence length="241" mass="26854">MQLGLLLCDHIDPDFRRTGGDYPDLFLDRIREVMPSARLRVFDAEAGELPAPETRLDGWLISGARHDAFGDYPWLARLKARVHELLAAGERVAGVCFGHQLLALMHGGEVGRAPAGWGIGNHGYRWRAGGGPDYRLLVSHQDQVLRLPSQARLLAGSAFCPHAAFTLGERVLGVQGHPEFTPDYARFLIELRRHRFDDDLYRRAMDSVEQPHHGAEVMGMILAFLRGESPQVPDETGHPLD</sequence>
<dbReference type="EMBL" id="CP012621">
    <property type="protein sequence ID" value="ATG74360.1"/>
    <property type="molecule type" value="Genomic_DNA"/>
</dbReference>
<dbReference type="SUPFAM" id="SSF52317">
    <property type="entry name" value="Class I glutamine amidotransferase-like"/>
    <property type="match status" value="1"/>
</dbReference>
<dbReference type="Proteomes" id="UP000217763">
    <property type="component" value="Chromosome"/>
</dbReference>
<dbReference type="PROSITE" id="PS51273">
    <property type="entry name" value="GATASE_TYPE_1"/>
    <property type="match status" value="1"/>
</dbReference>